<keyword evidence="4" id="KW-1185">Reference proteome</keyword>
<dbReference type="PANTHER" id="PTHR21063:SF4">
    <property type="entry name" value="CD48 ANTIGEN-RELATED"/>
    <property type="match status" value="1"/>
</dbReference>
<dbReference type="KEGG" id="dre:101883120"/>
<dbReference type="InterPro" id="IPR013106">
    <property type="entry name" value="Ig_V-set"/>
</dbReference>
<keyword evidence="1" id="KW-0812">Transmembrane</keyword>
<feature type="chain" id="PRO_5035455182" evidence="2">
    <location>
        <begin position="23"/>
        <end position="302"/>
    </location>
</feature>
<organism evidence="4 5">
    <name type="scientific">Danio rerio</name>
    <name type="common">Zebrafish</name>
    <name type="synonym">Brachydanio rerio</name>
    <dbReference type="NCBI Taxonomy" id="7955"/>
    <lineage>
        <taxon>Eukaryota</taxon>
        <taxon>Metazoa</taxon>
        <taxon>Chordata</taxon>
        <taxon>Craniata</taxon>
        <taxon>Vertebrata</taxon>
        <taxon>Euteleostomi</taxon>
        <taxon>Actinopterygii</taxon>
        <taxon>Neopterygii</taxon>
        <taxon>Teleostei</taxon>
        <taxon>Ostariophysi</taxon>
        <taxon>Cypriniformes</taxon>
        <taxon>Danionidae</taxon>
        <taxon>Danioninae</taxon>
        <taxon>Danio</taxon>
    </lineage>
</organism>
<dbReference type="InterPro" id="IPR036179">
    <property type="entry name" value="Ig-like_dom_sf"/>
</dbReference>
<dbReference type="Pfam" id="PF07686">
    <property type="entry name" value="V-set"/>
    <property type="match status" value="1"/>
</dbReference>
<dbReference type="SUPFAM" id="SSF48726">
    <property type="entry name" value="Immunoglobulin"/>
    <property type="match status" value="2"/>
</dbReference>
<gene>
    <name evidence="5 6" type="primary">si:dkey-19a16.7</name>
</gene>
<accession>A0A8M2B8H6</accession>
<reference evidence="5" key="1">
    <citation type="submission" date="2025-08" db="UniProtKB">
        <authorList>
            <consortium name="RefSeq"/>
        </authorList>
    </citation>
    <scope>IDENTIFICATION</scope>
    <source>
        <strain evidence="5">Tuebingen</strain>
        <tissue evidence="5">Fibroblasts and whole tissue</tissue>
    </source>
</reference>
<dbReference type="SMART" id="SM00409">
    <property type="entry name" value="IG"/>
    <property type="match status" value="2"/>
</dbReference>
<protein>
    <submittedName>
        <fullName evidence="5">Uncharacterized protein si:dkey-19a16.7 isoform X1</fullName>
    </submittedName>
</protein>
<dbReference type="PANTHER" id="PTHR21063">
    <property type="entry name" value="LFA-3"/>
    <property type="match status" value="1"/>
</dbReference>
<dbReference type="Proteomes" id="UP000000437">
    <property type="component" value="Chromosome 22"/>
</dbReference>
<keyword evidence="1" id="KW-1133">Transmembrane helix</keyword>
<feature type="domain" description="Immunoglobulin" evidence="3">
    <location>
        <begin position="23"/>
        <end position="125"/>
    </location>
</feature>
<evidence type="ECO:0000259" key="3">
    <source>
        <dbReference type="SMART" id="SM00409"/>
    </source>
</evidence>
<keyword evidence="1" id="KW-0472">Membrane</keyword>
<dbReference type="InterPro" id="IPR013783">
    <property type="entry name" value="Ig-like_fold"/>
</dbReference>
<feature type="signal peptide" evidence="2">
    <location>
        <begin position="1"/>
        <end position="22"/>
    </location>
</feature>
<dbReference type="AGR" id="ZFIN:ZDB-GENE-060503-903"/>
<evidence type="ECO:0000313" key="5">
    <source>
        <dbReference type="RefSeq" id="XP_005161701.1"/>
    </source>
</evidence>
<feature type="transmembrane region" description="Helical" evidence="1">
    <location>
        <begin position="261"/>
        <end position="282"/>
    </location>
</feature>
<dbReference type="GeneID" id="101883120"/>
<dbReference type="RefSeq" id="XP_005161701.1">
    <property type="nucleotide sequence ID" value="XM_005161644.5"/>
</dbReference>
<proteinExistence type="predicted"/>
<dbReference type="ZFIN" id="ZDB-GENE-060503-903">
    <property type="gene designation" value="si:dkey-19a16.7"/>
</dbReference>
<dbReference type="AlphaFoldDB" id="A0A8M2B8H6"/>
<dbReference type="FunCoup" id="A0A8M2B8H6">
    <property type="interactions" value="1192"/>
</dbReference>
<evidence type="ECO:0000313" key="4">
    <source>
        <dbReference type="Proteomes" id="UP000000437"/>
    </source>
</evidence>
<dbReference type="InterPro" id="IPR003599">
    <property type="entry name" value="Ig_sub"/>
</dbReference>
<dbReference type="Gene3D" id="2.60.40.10">
    <property type="entry name" value="Immunoglobulins"/>
    <property type="match status" value="2"/>
</dbReference>
<evidence type="ECO:0000256" key="2">
    <source>
        <dbReference type="SAM" id="SignalP"/>
    </source>
</evidence>
<dbReference type="OrthoDB" id="8980205at2759"/>
<evidence type="ECO:0000256" key="1">
    <source>
        <dbReference type="SAM" id="Phobius"/>
    </source>
</evidence>
<feature type="domain" description="Immunoglobulin" evidence="3">
    <location>
        <begin position="132"/>
        <end position="230"/>
    </location>
</feature>
<keyword evidence="2" id="KW-0732">Signal</keyword>
<name>A0A8M2B8H6_DANRE</name>
<sequence>MFGSFVTRCLLCVFLLNGLSFTSDPLLVKEGQSVTLCSNINLDQNDIKIMWYFDDVRIADINAVNNGKTCLNDQCKTRFSDRLKLHQQTGSLIITNTRTTDSGDYKLMITGNDNYSEKIFSVSVSGGAGNGLDEVFVMEGDSVTLLADVRADHDRSVWYYNEIRLAKINGGQSSICTDYQCKKGFGDRLKLDNQTASLTIMNIRETDAGLYKLIKRNSDKIFSVVVCGVPGTQDQIKKNLVRDGESVTINPDRSSAAVARIHFVGAAAAAVLLLVAVVIIIVKWRKTRPYSGAISAVESESS</sequence>
<evidence type="ECO:0000313" key="6">
    <source>
        <dbReference type="ZFIN" id="ZDB-GENE-060503-903"/>
    </source>
</evidence>